<dbReference type="Pfam" id="PF13620">
    <property type="entry name" value="CarboxypepD_reg"/>
    <property type="match status" value="1"/>
</dbReference>
<evidence type="ECO:0000313" key="3">
    <source>
        <dbReference type="Proteomes" id="UP000248553"/>
    </source>
</evidence>
<reference evidence="3" key="1">
    <citation type="submission" date="2018-05" db="EMBL/GenBank/DDBJ databases">
        <authorList>
            <person name="Nie L."/>
        </authorList>
    </citation>
    <scope>NUCLEOTIDE SEQUENCE [LARGE SCALE GENOMIC DNA]</scope>
    <source>
        <strain evidence="3">NL</strain>
    </source>
</reference>
<dbReference type="InterPro" id="IPR008969">
    <property type="entry name" value="CarboxyPept-like_regulatory"/>
</dbReference>
<evidence type="ECO:0000313" key="2">
    <source>
        <dbReference type="EMBL" id="RAK70475.1"/>
    </source>
</evidence>
<gene>
    <name evidence="2" type="ORF">DLM85_06480</name>
</gene>
<organism evidence="2 3">
    <name type="scientific">Hymenobacter edaphi</name>
    <dbReference type="NCBI Taxonomy" id="2211146"/>
    <lineage>
        <taxon>Bacteria</taxon>
        <taxon>Pseudomonadati</taxon>
        <taxon>Bacteroidota</taxon>
        <taxon>Cytophagia</taxon>
        <taxon>Cytophagales</taxon>
        <taxon>Hymenobacteraceae</taxon>
        <taxon>Hymenobacter</taxon>
    </lineage>
</organism>
<dbReference type="EMBL" id="QHKM01000001">
    <property type="protein sequence ID" value="RAK70475.1"/>
    <property type="molecule type" value="Genomic_DNA"/>
</dbReference>
<feature type="signal peptide" evidence="1">
    <location>
        <begin position="1"/>
        <end position="23"/>
    </location>
</feature>
<protein>
    <recommendedName>
        <fullName evidence="4">Carboxypeptidase-like regulatory domain-containing protein</fullName>
    </recommendedName>
</protein>
<keyword evidence="3" id="KW-1185">Reference proteome</keyword>
<dbReference type="RefSeq" id="WP_111477225.1">
    <property type="nucleotide sequence ID" value="NZ_QHKM01000001.1"/>
</dbReference>
<dbReference type="SUPFAM" id="SSF49464">
    <property type="entry name" value="Carboxypeptidase regulatory domain-like"/>
    <property type="match status" value="1"/>
</dbReference>
<dbReference type="Proteomes" id="UP000248553">
    <property type="component" value="Unassembled WGS sequence"/>
</dbReference>
<keyword evidence="1" id="KW-0732">Signal</keyword>
<proteinExistence type="predicted"/>
<dbReference type="OrthoDB" id="887103at2"/>
<evidence type="ECO:0000256" key="1">
    <source>
        <dbReference type="SAM" id="SignalP"/>
    </source>
</evidence>
<dbReference type="AlphaFoldDB" id="A0A328BUV7"/>
<name>A0A328BUV7_9BACT</name>
<sequence>MRHFHTFFAALLFTVASFASASAATGVPARRAGTVKPAAKGAARPAAAAPTRIKTQLVAPSTDVLHAHFPVRVAGTITAPDGQPLPGATVWKTNTREILAVTNSQGEFTLTLPTNARLTLTCGYAGFEDQLLLLSQPERTNLFVISLEHQK</sequence>
<comment type="caution">
    <text evidence="2">The sequence shown here is derived from an EMBL/GenBank/DDBJ whole genome shotgun (WGS) entry which is preliminary data.</text>
</comment>
<evidence type="ECO:0008006" key="4">
    <source>
        <dbReference type="Google" id="ProtNLM"/>
    </source>
</evidence>
<dbReference type="Gene3D" id="2.60.40.1120">
    <property type="entry name" value="Carboxypeptidase-like, regulatory domain"/>
    <property type="match status" value="1"/>
</dbReference>
<accession>A0A328BUV7</accession>
<feature type="chain" id="PRO_5016385465" description="Carboxypeptidase-like regulatory domain-containing protein" evidence="1">
    <location>
        <begin position="24"/>
        <end position="151"/>
    </location>
</feature>